<gene>
    <name evidence="3" type="primary">LOC108675730</name>
</gene>
<feature type="domain" description="CRAL-TRIO" evidence="1">
    <location>
        <begin position="95"/>
        <end position="257"/>
    </location>
</feature>
<dbReference type="PANTHER" id="PTHR10174">
    <property type="entry name" value="ALPHA-TOCOPHEROL TRANSFER PROTEIN-RELATED"/>
    <property type="match status" value="1"/>
</dbReference>
<evidence type="ECO:0000259" key="1">
    <source>
        <dbReference type="PROSITE" id="PS50191"/>
    </source>
</evidence>
<dbReference type="Gene3D" id="1.10.8.20">
    <property type="entry name" value="N-terminal domain of phosphatidylinositol transfer protein sec14p"/>
    <property type="match status" value="1"/>
</dbReference>
<dbReference type="GO" id="GO:0016020">
    <property type="term" value="C:membrane"/>
    <property type="evidence" value="ECO:0007669"/>
    <property type="project" value="TreeGrafter"/>
</dbReference>
<organism evidence="2 3">
    <name type="scientific">Hyalella azteca</name>
    <name type="common">Amphipod</name>
    <dbReference type="NCBI Taxonomy" id="294128"/>
    <lineage>
        <taxon>Eukaryota</taxon>
        <taxon>Metazoa</taxon>
        <taxon>Ecdysozoa</taxon>
        <taxon>Arthropoda</taxon>
        <taxon>Crustacea</taxon>
        <taxon>Multicrustacea</taxon>
        <taxon>Malacostraca</taxon>
        <taxon>Eumalacostraca</taxon>
        <taxon>Peracarida</taxon>
        <taxon>Amphipoda</taxon>
        <taxon>Senticaudata</taxon>
        <taxon>Talitrida</taxon>
        <taxon>Talitroidea</taxon>
        <taxon>Hyalellidae</taxon>
        <taxon>Hyalella</taxon>
    </lineage>
</organism>
<dbReference type="PRINTS" id="PR00180">
    <property type="entry name" value="CRETINALDHBP"/>
</dbReference>
<evidence type="ECO:0000313" key="2">
    <source>
        <dbReference type="Proteomes" id="UP000694843"/>
    </source>
</evidence>
<dbReference type="InterPro" id="IPR036273">
    <property type="entry name" value="CRAL/TRIO_N_dom_sf"/>
</dbReference>
<dbReference type="SUPFAM" id="SSF52087">
    <property type="entry name" value="CRAL/TRIO domain"/>
    <property type="match status" value="1"/>
</dbReference>
<dbReference type="AlphaFoldDB" id="A0A8B7NZV6"/>
<accession>A0A8B7NZV6</accession>
<dbReference type="Pfam" id="PF00650">
    <property type="entry name" value="CRAL_TRIO"/>
    <property type="match status" value="1"/>
</dbReference>
<proteinExistence type="predicted"/>
<dbReference type="InterPro" id="IPR001251">
    <property type="entry name" value="CRAL-TRIO_dom"/>
</dbReference>
<dbReference type="OMA" id="AVHYINT"/>
<sequence length="310" mass="36053">MEPYVCRLDENIQAIARRELGEDARTREEALAQFRDWLKTKPHIVARTDHQTLLRYLRGCKFNVDKAQMKLEMYYACKTVMPKLLINRNPFLPEIQAVLRLGLMVPLPGYDAEGRKVILARLGAWDPKKHKPKDLLKAASMLLDVLFMDEEQISVTGFVQLHDLSGFSLKHASVLDVSLVKRVMTVWREAYPIRPKAVHYINTPAAFKPIFEVGKKFMKEKMKKRVFVHDTNMNALNKHIPASFLPKEYGGSKYSLAEVTEHWARRIEIYRKWFDEDEKYKMTDRKHALALKKVKDVVSASQSIKKLEID</sequence>
<dbReference type="SMART" id="SM00516">
    <property type="entry name" value="SEC14"/>
    <property type="match status" value="1"/>
</dbReference>
<dbReference type="Gene3D" id="3.40.525.10">
    <property type="entry name" value="CRAL-TRIO lipid binding domain"/>
    <property type="match status" value="1"/>
</dbReference>
<name>A0A8B7NZV6_HYAAZ</name>
<dbReference type="GO" id="GO:1902936">
    <property type="term" value="F:phosphatidylinositol bisphosphate binding"/>
    <property type="evidence" value="ECO:0007669"/>
    <property type="project" value="TreeGrafter"/>
</dbReference>
<dbReference type="InterPro" id="IPR036865">
    <property type="entry name" value="CRAL-TRIO_dom_sf"/>
</dbReference>
<dbReference type="InterPro" id="IPR011074">
    <property type="entry name" value="CRAL/TRIO_N_dom"/>
</dbReference>
<dbReference type="KEGG" id="hazt:108675730"/>
<reference evidence="3" key="1">
    <citation type="submission" date="2025-08" db="UniProtKB">
        <authorList>
            <consortium name="RefSeq"/>
        </authorList>
    </citation>
    <scope>IDENTIFICATION</scope>
    <source>
        <tissue evidence="3">Whole organism</tissue>
    </source>
</reference>
<dbReference type="RefSeq" id="XP_018019245.1">
    <property type="nucleotide sequence ID" value="XM_018163756.2"/>
</dbReference>
<dbReference type="OrthoDB" id="6682367at2759"/>
<dbReference type="PANTHER" id="PTHR10174:SF224">
    <property type="entry name" value="RETINOL-BINDING PROTEIN PINTA"/>
    <property type="match status" value="1"/>
</dbReference>
<dbReference type="Proteomes" id="UP000694843">
    <property type="component" value="Unplaced"/>
</dbReference>
<dbReference type="Pfam" id="PF03765">
    <property type="entry name" value="CRAL_TRIO_N"/>
    <property type="match status" value="1"/>
</dbReference>
<dbReference type="CDD" id="cd00170">
    <property type="entry name" value="SEC14"/>
    <property type="match status" value="1"/>
</dbReference>
<dbReference type="PROSITE" id="PS50191">
    <property type="entry name" value="CRAL_TRIO"/>
    <property type="match status" value="1"/>
</dbReference>
<keyword evidence="2" id="KW-1185">Reference proteome</keyword>
<evidence type="ECO:0000313" key="3">
    <source>
        <dbReference type="RefSeq" id="XP_018019245.1"/>
    </source>
</evidence>
<dbReference type="GeneID" id="108675730"/>
<protein>
    <submittedName>
        <fullName evidence="3">Retinol-binding protein pinta</fullName>
    </submittedName>
</protein>
<dbReference type="SUPFAM" id="SSF46938">
    <property type="entry name" value="CRAL/TRIO N-terminal domain"/>
    <property type="match status" value="1"/>
</dbReference>
<dbReference type="SMART" id="SM01100">
    <property type="entry name" value="CRAL_TRIO_N"/>
    <property type="match status" value="1"/>
</dbReference>